<name>A0ABW7GX93_9BURK</name>
<dbReference type="RefSeq" id="WP_394383180.1">
    <property type="nucleotide sequence ID" value="NZ_JBIGIB010000002.1"/>
</dbReference>
<protein>
    <submittedName>
        <fullName evidence="1">Uncharacterized protein</fullName>
    </submittedName>
</protein>
<accession>A0ABW7GX93</accession>
<comment type="caution">
    <text evidence="1">The sequence shown here is derived from an EMBL/GenBank/DDBJ whole genome shotgun (WGS) entry which is preliminary data.</text>
</comment>
<evidence type="ECO:0000313" key="2">
    <source>
        <dbReference type="Proteomes" id="UP001606303"/>
    </source>
</evidence>
<dbReference type="EMBL" id="JBIGIB010000002">
    <property type="protein sequence ID" value="MFG6466472.1"/>
    <property type="molecule type" value="Genomic_DNA"/>
</dbReference>
<gene>
    <name evidence="1" type="ORF">ACG01O_07640</name>
</gene>
<proteinExistence type="predicted"/>
<evidence type="ECO:0000313" key="1">
    <source>
        <dbReference type="EMBL" id="MFG6466472.1"/>
    </source>
</evidence>
<sequence>MKPRRWLLPILLSALTFAAAAAYLHPAVMVQLADQLWSCVG</sequence>
<organism evidence="1 2">
    <name type="scientific">Pelomonas baiyunensis</name>
    <dbReference type="NCBI Taxonomy" id="3299026"/>
    <lineage>
        <taxon>Bacteria</taxon>
        <taxon>Pseudomonadati</taxon>
        <taxon>Pseudomonadota</taxon>
        <taxon>Betaproteobacteria</taxon>
        <taxon>Burkholderiales</taxon>
        <taxon>Sphaerotilaceae</taxon>
        <taxon>Roseateles</taxon>
    </lineage>
</organism>
<dbReference type="Proteomes" id="UP001606303">
    <property type="component" value="Unassembled WGS sequence"/>
</dbReference>
<keyword evidence="2" id="KW-1185">Reference proteome</keyword>
<reference evidence="1 2" key="1">
    <citation type="submission" date="2024-08" db="EMBL/GenBank/DDBJ databases">
        <authorList>
            <person name="Lu H."/>
        </authorList>
    </citation>
    <scope>NUCLEOTIDE SEQUENCE [LARGE SCALE GENOMIC DNA]</scope>
    <source>
        <strain evidence="1 2">BYS87W</strain>
    </source>
</reference>